<gene>
    <name evidence="2" type="ORF">G8E00_09260</name>
</gene>
<dbReference type="SUPFAM" id="SSF47336">
    <property type="entry name" value="ACP-like"/>
    <property type="match status" value="1"/>
</dbReference>
<dbReference type="AlphaFoldDB" id="A0A6G8RWB3"/>
<evidence type="ECO:0000259" key="1">
    <source>
        <dbReference type="PROSITE" id="PS50075"/>
    </source>
</evidence>
<evidence type="ECO:0000313" key="2">
    <source>
        <dbReference type="EMBL" id="QIO06130.1"/>
    </source>
</evidence>
<reference evidence="2 3" key="1">
    <citation type="submission" date="2020-03" db="EMBL/GenBank/DDBJ databases">
        <authorList>
            <person name="Zhu W."/>
        </authorList>
    </citation>
    <scope>NUCLEOTIDE SEQUENCE [LARGE SCALE GENOMIC DNA]</scope>
    <source>
        <strain evidence="2 3">323-1</strain>
    </source>
</reference>
<sequence length="81" mass="9159">MKDLTEQQYLLSKDSIIQLVSAELEIPAEDIQMDDDLLLLGLDSVRLMTLVGIWQEQGSNVSFEGLAEEPNLQAWIEKILN</sequence>
<feature type="domain" description="Carrier" evidence="1">
    <location>
        <begin position="7"/>
        <end position="81"/>
    </location>
</feature>
<dbReference type="Pfam" id="PF00550">
    <property type="entry name" value="PP-binding"/>
    <property type="match status" value="1"/>
</dbReference>
<dbReference type="InterPro" id="IPR036736">
    <property type="entry name" value="ACP-like_sf"/>
</dbReference>
<dbReference type="RefSeq" id="WP_166223949.1">
    <property type="nucleotide sequence ID" value="NZ_CP049801.1"/>
</dbReference>
<dbReference type="KEGG" id="asha:G8E00_09260"/>
<dbReference type="EMBL" id="CP049801">
    <property type="protein sequence ID" value="QIO06130.1"/>
    <property type="molecule type" value="Genomic_DNA"/>
</dbReference>
<organism evidence="2 3">
    <name type="scientific">Acinetobacter shaoyimingii</name>
    <dbReference type="NCBI Taxonomy" id="2715164"/>
    <lineage>
        <taxon>Bacteria</taxon>
        <taxon>Pseudomonadati</taxon>
        <taxon>Pseudomonadota</taxon>
        <taxon>Gammaproteobacteria</taxon>
        <taxon>Moraxellales</taxon>
        <taxon>Moraxellaceae</taxon>
        <taxon>Acinetobacter</taxon>
    </lineage>
</organism>
<accession>A0A6G8RWB3</accession>
<name>A0A6G8RWB3_9GAMM</name>
<dbReference type="PROSITE" id="PS50075">
    <property type="entry name" value="CARRIER"/>
    <property type="match status" value="1"/>
</dbReference>
<dbReference type="Proteomes" id="UP000502297">
    <property type="component" value="Chromosome"/>
</dbReference>
<keyword evidence="3" id="KW-1185">Reference proteome</keyword>
<protein>
    <recommendedName>
        <fullName evidence="1">Carrier domain-containing protein</fullName>
    </recommendedName>
</protein>
<dbReference type="InterPro" id="IPR009081">
    <property type="entry name" value="PP-bd_ACP"/>
</dbReference>
<evidence type="ECO:0000313" key="3">
    <source>
        <dbReference type="Proteomes" id="UP000502297"/>
    </source>
</evidence>
<dbReference type="Gene3D" id="1.10.1200.10">
    <property type="entry name" value="ACP-like"/>
    <property type="match status" value="1"/>
</dbReference>
<proteinExistence type="predicted"/>